<feature type="compositionally biased region" description="Basic and acidic residues" evidence="1">
    <location>
        <begin position="38"/>
        <end position="53"/>
    </location>
</feature>
<feature type="region of interest" description="Disordered" evidence="1">
    <location>
        <begin position="19"/>
        <end position="81"/>
    </location>
</feature>
<evidence type="ECO:0000313" key="2">
    <source>
        <dbReference type="EMBL" id="CAG08813.1"/>
    </source>
</evidence>
<organism evidence="2">
    <name type="scientific">Tetraodon nigroviridis</name>
    <name type="common">Spotted green pufferfish</name>
    <name type="synonym">Chelonodon nigroviridis</name>
    <dbReference type="NCBI Taxonomy" id="99883"/>
    <lineage>
        <taxon>Eukaryota</taxon>
        <taxon>Metazoa</taxon>
        <taxon>Chordata</taxon>
        <taxon>Craniata</taxon>
        <taxon>Vertebrata</taxon>
        <taxon>Euteleostomi</taxon>
        <taxon>Actinopterygii</taxon>
        <taxon>Neopterygii</taxon>
        <taxon>Teleostei</taxon>
        <taxon>Neoteleostei</taxon>
        <taxon>Acanthomorphata</taxon>
        <taxon>Eupercaria</taxon>
        <taxon>Tetraodontiformes</taxon>
        <taxon>Tetradontoidea</taxon>
        <taxon>Tetraodontidae</taxon>
        <taxon>Tetraodon</taxon>
    </lineage>
</organism>
<accession>Q4RS19</accession>
<dbReference type="EMBL" id="CAAE01015001">
    <property type="protein sequence ID" value="CAG08813.1"/>
    <property type="molecule type" value="Genomic_DNA"/>
</dbReference>
<feature type="compositionally biased region" description="Polar residues" evidence="1">
    <location>
        <begin position="25"/>
        <end position="36"/>
    </location>
</feature>
<gene>
    <name evidence="2" type="ORF">GSTENG00029913001</name>
</gene>
<dbReference type="AlphaFoldDB" id="Q4RS19"/>
<reference evidence="2" key="1">
    <citation type="journal article" date="2004" name="Nature">
        <title>Genome duplication in the teleost fish Tetraodon nigroviridis reveals the early vertebrate proto-karyotype.</title>
        <authorList>
            <person name="Jaillon O."/>
            <person name="Aury J.-M."/>
            <person name="Brunet F."/>
            <person name="Petit J.-L."/>
            <person name="Stange-Thomann N."/>
            <person name="Mauceli E."/>
            <person name="Bouneau L."/>
            <person name="Fischer C."/>
            <person name="Ozouf-Costaz C."/>
            <person name="Bernot A."/>
            <person name="Nicaud S."/>
            <person name="Jaffe D."/>
            <person name="Fisher S."/>
            <person name="Lutfalla G."/>
            <person name="Dossat C."/>
            <person name="Segurens B."/>
            <person name="Dasilva C."/>
            <person name="Salanoubat M."/>
            <person name="Levy M."/>
            <person name="Boudet N."/>
            <person name="Castellano S."/>
            <person name="Anthouard V."/>
            <person name="Jubin C."/>
            <person name="Castelli V."/>
            <person name="Katinka M."/>
            <person name="Vacherie B."/>
            <person name="Biemont C."/>
            <person name="Skalli Z."/>
            <person name="Cattolico L."/>
            <person name="Poulain J."/>
            <person name="De Berardinis V."/>
            <person name="Cruaud C."/>
            <person name="Duprat S."/>
            <person name="Brottier P."/>
            <person name="Coutanceau J.-P."/>
            <person name="Gouzy J."/>
            <person name="Parra G."/>
            <person name="Lardier G."/>
            <person name="Chapple C."/>
            <person name="McKernan K.J."/>
            <person name="McEwan P."/>
            <person name="Bosak S."/>
            <person name="Kellis M."/>
            <person name="Volff J.-N."/>
            <person name="Guigo R."/>
            <person name="Zody M.C."/>
            <person name="Mesirov J."/>
            <person name="Lindblad-Toh K."/>
            <person name="Birren B."/>
            <person name="Nusbaum C."/>
            <person name="Kahn D."/>
            <person name="Robinson-Rechavi M."/>
            <person name="Laudet V."/>
            <person name="Schachter V."/>
            <person name="Quetier F."/>
            <person name="Saurin W."/>
            <person name="Scarpelli C."/>
            <person name="Wincker P."/>
            <person name="Lander E.S."/>
            <person name="Weissenbach J."/>
            <person name="Roest Crollius H."/>
        </authorList>
    </citation>
    <scope>NUCLEOTIDE SEQUENCE [LARGE SCALE GENOMIC DNA]</scope>
</reference>
<dbReference type="KEGG" id="tng:GSTEN00029913G001"/>
<protein>
    <submittedName>
        <fullName evidence="2">(spotted green pufferfish) hypothetical protein</fullName>
    </submittedName>
</protein>
<sequence length="81" mass="8892">MNEEYPRYPFGVGKLLFPGCGSGDSVDSQMPASPGSSPDRRLLLRRSWQDRKRAPSHTGVTFPAIQGGRDPRPPPRAPFLA</sequence>
<reference evidence="2" key="2">
    <citation type="submission" date="2004-02" db="EMBL/GenBank/DDBJ databases">
        <authorList>
            <consortium name="Genoscope"/>
            <consortium name="Whitehead Institute Centre for Genome Research"/>
        </authorList>
    </citation>
    <scope>NUCLEOTIDE SEQUENCE</scope>
</reference>
<proteinExistence type="predicted"/>
<evidence type="ECO:0000256" key="1">
    <source>
        <dbReference type="SAM" id="MobiDB-lite"/>
    </source>
</evidence>
<name>Q4RS19_TETNG</name>
<comment type="caution">
    <text evidence="2">The sequence shown here is derived from an EMBL/GenBank/DDBJ whole genome shotgun (WGS) entry which is preliminary data.</text>
</comment>